<name>A0ABY6LS50_9ARAC</name>
<proteinExistence type="predicted"/>
<protein>
    <submittedName>
        <fullName evidence="1">Uncharacterized protein</fullName>
    </submittedName>
</protein>
<accession>A0ABY6LS50</accession>
<sequence length="97" mass="11035">MLQWPPILTEVQPHQRGQVTKRGCGTFLRTWEYRIKGCEHLARRIRDAIALRKVGATFAECRSKSNAQPTFTAIFEQIQEGSDRFCAAISSKDMVPP</sequence>
<dbReference type="Proteomes" id="UP001235939">
    <property type="component" value="Chromosome X"/>
</dbReference>
<organism evidence="1 2">
    <name type="scientific">Cordylochernes scorpioides</name>
    <dbReference type="NCBI Taxonomy" id="51811"/>
    <lineage>
        <taxon>Eukaryota</taxon>
        <taxon>Metazoa</taxon>
        <taxon>Ecdysozoa</taxon>
        <taxon>Arthropoda</taxon>
        <taxon>Chelicerata</taxon>
        <taxon>Arachnida</taxon>
        <taxon>Pseudoscorpiones</taxon>
        <taxon>Cheliferoidea</taxon>
        <taxon>Chernetidae</taxon>
        <taxon>Cordylochernes</taxon>
    </lineage>
</organism>
<evidence type="ECO:0000313" key="2">
    <source>
        <dbReference type="Proteomes" id="UP001235939"/>
    </source>
</evidence>
<evidence type="ECO:0000313" key="1">
    <source>
        <dbReference type="EMBL" id="UYV84057.1"/>
    </source>
</evidence>
<dbReference type="EMBL" id="CP092886">
    <property type="protein sequence ID" value="UYV84057.1"/>
    <property type="molecule type" value="Genomic_DNA"/>
</dbReference>
<reference evidence="1 2" key="1">
    <citation type="submission" date="2022-03" db="EMBL/GenBank/DDBJ databases">
        <title>A chromosomal length assembly of Cordylochernes scorpioides.</title>
        <authorList>
            <person name="Zeh D."/>
            <person name="Zeh J."/>
        </authorList>
    </citation>
    <scope>NUCLEOTIDE SEQUENCE [LARGE SCALE GENOMIC DNA]</scope>
    <source>
        <strain evidence="1">IN4F17</strain>
        <tissue evidence="1">Whole Body</tissue>
    </source>
</reference>
<keyword evidence="2" id="KW-1185">Reference proteome</keyword>
<gene>
    <name evidence="1" type="ORF">LAZ67_X001002</name>
</gene>